<feature type="compositionally biased region" description="Acidic residues" evidence="1">
    <location>
        <begin position="161"/>
        <end position="173"/>
    </location>
</feature>
<dbReference type="SUPFAM" id="SSF55658">
    <property type="entry name" value="L9 N-domain-like"/>
    <property type="match status" value="1"/>
</dbReference>
<evidence type="ECO:0000313" key="4">
    <source>
        <dbReference type="Proteomes" id="UP000184267"/>
    </source>
</evidence>
<comment type="caution">
    <text evidence="3">The sequence shown here is derived from an EMBL/GenBank/DDBJ whole genome shotgun (WGS) entry which is preliminary data.</text>
</comment>
<protein>
    <recommendedName>
        <fullName evidence="2">Ribonuclease H1 N-terminal domain-containing protein</fullName>
    </recommendedName>
</protein>
<feature type="region of interest" description="Disordered" evidence="1">
    <location>
        <begin position="119"/>
        <end position="354"/>
    </location>
</feature>
<sequence>MPNQLSEAERDEYAAALGPTPYFDEFGNVVPIGKPEGKVRYYVVWVGRAIGIYMNWGIVSTLTCEYSGATFKKYTTLKDARLGWEQGPVSWNGKWEPPREPREACKSCKSVAAPPVDVPTMPAYVPSRDQSPVRDPSSYKFHTSPQRIPISLPREEAEPPSSDEELYWAEDDPFVPPSPSLSSASFISGSLTPGTLSPGSVRTPLIPTPSLAAMSISSPRTSGDAAGLQQPGTSSAQRPLGLRRESITRSISCGPSQRREPSPVKRSTRPTAGTPSRTAVTAAASPAAGVPSRGAATAAASPTASAPSLAAGAPSRPAGAPSRPAGAPSRPAGAPSRAAATTAASPVAGASSSRADKKLFEPDVVKVRAAKEVYVVVRGDYPGVYLDRNTAMVKLGTSPGMKLTRFTSRSVAGWYFTQQYMAGQVGVPVVVVEDE</sequence>
<dbReference type="Proteomes" id="UP000184267">
    <property type="component" value="Unassembled WGS sequence"/>
</dbReference>
<evidence type="ECO:0000313" key="3">
    <source>
        <dbReference type="EMBL" id="OJT12472.1"/>
    </source>
</evidence>
<gene>
    <name evidence="3" type="ORF">TRAPUB_10980</name>
</gene>
<reference evidence="3 4" key="1">
    <citation type="submission" date="2016-10" db="EMBL/GenBank/DDBJ databases">
        <title>Genome sequence of the basidiomycete white-rot fungus Trametes pubescens.</title>
        <authorList>
            <person name="Makela M.R."/>
            <person name="Granchi Z."/>
            <person name="Peng M."/>
            <person name="De Vries R.P."/>
            <person name="Grigoriev I."/>
            <person name="Riley R."/>
            <person name="Hilden K."/>
        </authorList>
    </citation>
    <scope>NUCLEOTIDE SEQUENCE [LARGE SCALE GENOMIC DNA]</scope>
    <source>
        <strain evidence="3 4">FBCC735</strain>
    </source>
</reference>
<name>A0A1M2VY72_TRAPU</name>
<feature type="compositionally biased region" description="Polar residues" evidence="1">
    <location>
        <begin position="191"/>
        <end position="200"/>
    </location>
</feature>
<dbReference type="InterPro" id="IPR009027">
    <property type="entry name" value="Ribosomal_bL9/RNase_H1_N"/>
</dbReference>
<feature type="compositionally biased region" description="Low complexity" evidence="1">
    <location>
        <begin position="274"/>
        <end position="353"/>
    </location>
</feature>
<proteinExistence type="predicted"/>
<dbReference type="Pfam" id="PF01693">
    <property type="entry name" value="Cauli_VI"/>
    <property type="match status" value="1"/>
</dbReference>
<organism evidence="3 4">
    <name type="scientific">Trametes pubescens</name>
    <name type="common">White-rot fungus</name>
    <dbReference type="NCBI Taxonomy" id="154538"/>
    <lineage>
        <taxon>Eukaryota</taxon>
        <taxon>Fungi</taxon>
        <taxon>Dikarya</taxon>
        <taxon>Basidiomycota</taxon>
        <taxon>Agaricomycotina</taxon>
        <taxon>Agaricomycetes</taxon>
        <taxon>Polyporales</taxon>
        <taxon>Polyporaceae</taxon>
        <taxon>Trametes</taxon>
    </lineage>
</organism>
<dbReference type="OMA" id="KWEPPRE"/>
<accession>A0A1M2VY72</accession>
<dbReference type="InterPro" id="IPR037056">
    <property type="entry name" value="RNase_H1_N_sf"/>
</dbReference>
<evidence type="ECO:0000259" key="2">
    <source>
        <dbReference type="Pfam" id="PF01693"/>
    </source>
</evidence>
<evidence type="ECO:0000256" key="1">
    <source>
        <dbReference type="SAM" id="MobiDB-lite"/>
    </source>
</evidence>
<dbReference type="InterPro" id="IPR011320">
    <property type="entry name" value="RNase_H1_N"/>
</dbReference>
<feature type="compositionally biased region" description="Low complexity" evidence="1">
    <location>
        <begin position="180"/>
        <end position="190"/>
    </location>
</feature>
<feature type="domain" description="Ribonuclease H1 N-terminal" evidence="2">
    <location>
        <begin position="40"/>
        <end position="81"/>
    </location>
</feature>
<dbReference type="STRING" id="154538.A0A1M2VY72"/>
<dbReference type="OrthoDB" id="2730695at2759"/>
<dbReference type="EMBL" id="MNAD01000483">
    <property type="protein sequence ID" value="OJT12472.1"/>
    <property type="molecule type" value="Genomic_DNA"/>
</dbReference>
<dbReference type="Gene3D" id="3.40.970.10">
    <property type="entry name" value="Ribonuclease H1, N-terminal domain"/>
    <property type="match status" value="1"/>
</dbReference>
<dbReference type="AlphaFoldDB" id="A0A1M2VY72"/>
<keyword evidence="4" id="KW-1185">Reference proteome</keyword>